<feature type="transmembrane region" description="Helical" evidence="1">
    <location>
        <begin position="406"/>
        <end position="425"/>
    </location>
</feature>
<reference evidence="3" key="1">
    <citation type="journal article" date="2019" name="Int. J. Syst. Evol. Microbiol.">
        <title>The Global Catalogue of Microorganisms (GCM) 10K type strain sequencing project: providing services to taxonomists for standard genome sequencing and annotation.</title>
        <authorList>
            <consortium name="The Broad Institute Genomics Platform"/>
            <consortium name="The Broad Institute Genome Sequencing Center for Infectious Disease"/>
            <person name="Wu L."/>
            <person name="Ma J."/>
        </authorList>
    </citation>
    <scope>NUCLEOTIDE SEQUENCE [LARGE SCALE GENOMIC DNA]</scope>
    <source>
        <strain evidence="3">JCM 11650</strain>
    </source>
</reference>
<feature type="transmembrane region" description="Helical" evidence="1">
    <location>
        <begin position="306"/>
        <end position="325"/>
    </location>
</feature>
<evidence type="ECO:0000256" key="1">
    <source>
        <dbReference type="SAM" id="Phobius"/>
    </source>
</evidence>
<feature type="transmembrane region" description="Helical" evidence="1">
    <location>
        <begin position="358"/>
        <end position="378"/>
    </location>
</feature>
<feature type="transmembrane region" description="Helical" evidence="1">
    <location>
        <begin position="21"/>
        <end position="40"/>
    </location>
</feature>
<evidence type="ECO:0000313" key="3">
    <source>
        <dbReference type="Proteomes" id="UP001595967"/>
    </source>
</evidence>
<feature type="transmembrane region" description="Helical" evidence="1">
    <location>
        <begin position="437"/>
        <end position="459"/>
    </location>
</feature>
<keyword evidence="3" id="KW-1185">Reference proteome</keyword>
<sequence>MLLPTPAIVAQSAVRRLPRSIMLLLCSVYVLAGFIGRSPWREADMQAFSLMRALALGQTSWLHPQIGPLSPTEPGLLQYWLGAWAIQLLPADWSSDWVVRLPFMALLALALTCTWGAVHGLARMPGAQPVSFAFGGEAHPRDYACALADGAVLALLACLGLTQMGHETTHTLVQLSATCAVFYAASNLWWQPRRAAVAAFLGPVALGLAGAPALAVVLAGLTIALLCLARTPRLTHRYSWLAWWTLALFCTAGLAAALQLWHWAPPPQRDWASMARLLTWFSWPAWPLALWTLWRWRRQLAQPWRQLHLSIPLGLWSITLLAMLLNTERDASLLLTLPAIAALAAFALPTLRRSLGALIDWLTLIFFTVCALTIWIVWLSVQTGFPAKPAANVARLSDGYLPPFEALPFGIALAASAAWLLLVAWRTRRHRAAIWKSLALPAGGTVLGWVLLMTLWLPMLDYGRSYAPQITRLQTTLPAQPGCVQTWGLSMAQVGALRWHTDWNIVPTSSPAPQCAWLITASHTEWQANSNAYAAQWLPVRNVLRPTNRDDQWLVLQRRNP</sequence>
<feature type="transmembrane region" description="Helical" evidence="1">
    <location>
        <begin position="241"/>
        <end position="262"/>
    </location>
</feature>
<gene>
    <name evidence="2" type="ORF">ACFO3A_00460</name>
</gene>
<evidence type="ECO:0000313" key="2">
    <source>
        <dbReference type="EMBL" id="MFC4620688.1"/>
    </source>
</evidence>
<keyword evidence="1" id="KW-1133">Transmembrane helix</keyword>
<feature type="transmembrane region" description="Helical" evidence="1">
    <location>
        <begin position="331"/>
        <end position="351"/>
    </location>
</feature>
<dbReference type="RefSeq" id="WP_377722972.1">
    <property type="nucleotide sequence ID" value="NZ_JBHSEW010000001.1"/>
</dbReference>
<keyword evidence="1" id="KW-0472">Membrane</keyword>
<feature type="transmembrane region" description="Helical" evidence="1">
    <location>
        <begin position="274"/>
        <end position="294"/>
    </location>
</feature>
<name>A0ABV9GUJ2_9BURK</name>
<dbReference type="EMBL" id="JBHSEW010000001">
    <property type="protein sequence ID" value="MFC4620688.1"/>
    <property type="molecule type" value="Genomic_DNA"/>
</dbReference>
<dbReference type="Proteomes" id="UP001595967">
    <property type="component" value="Unassembled WGS sequence"/>
</dbReference>
<evidence type="ECO:0008006" key="4">
    <source>
        <dbReference type="Google" id="ProtNLM"/>
    </source>
</evidence>
<keyword evidence="1" id="KW-0812">Transmembrane</keyword>
<organism evidence="2 3">
    <name type="scientific">Comamonas nitrativorans</name>
    <dbReference type="NCBI Taxonomy" id="108437"/>
    <lineage>
        <taxon>Bacteria</taxon>
        <taxon>Pseudomonadati</taxon>
        <taxon>Pseudomonadota</taxon>
        <taxon>Betaproteobacteria</taxon>
        <taxon>Burkholderiales</taxon>
        <taxon>Comamonadaceae</taxon>
        <taxon>Comamonas</taxon>
    </lineage>
</organism>
<proteinExistence type="predicted"/>
<comment type="caution">
    <text evidence="2">The sequence shown here is derived from an EMBL/GenBank/DDBJ whole genome shotgun (WGS) entry which is preliminary data.</text>
</comment>
<feature type="transmembrane region" description="Helical" evidence="1">
    <location>
        <begin position="97"/>
        <end position="118"/>
    </location>
</feature>
<feature type="transmembrane region" description="Helical" evidence="1">
    <location>
        <begin position="196"/>
        <end position="229"/>
    </location>
</feature>
<accession>A0ABV9GUJ2</accession>
<feature type="transmembrane region" description="Helical" evidence="1">
    <location>
        <begin position="172"/>
        <end position="190"/>
    </location>
</feature>
<protein>
    <recommendedName>
        <fullName evidence="4">4-amino-4-deoxy-L-arabinose transferase-like glycosyltransferase</fullName>
    </recommendedName>
</protein>